<evidence type="ECO:0000256" key="1">
    <source>
        <dbReference type="SAM" id="SignalP"/>
    </source>
</evidence>
<feature type="chain" id="PRO_5043451726" evidence="1">
    <location>
        <begin position="20"/>
        <end position="203"/>
    </location>
</feature>
<sequence length="203" mass="20971">MQFLSIAAIALLSSPFALAAVKEARDEWQPSASSLACLYMTNSYDWSGESQNLCEVGGQCGNSLPDGLSKNVSSAGPPAGMTCFLYDGDNCTGTSSAPIVYPGYANLSDPVISFDKLARSWRCWKYCGFMGTSSSTSAITSAPISSASISTTNTLAAAAATSSSRRQGPSSSAETPSVTAIVLTHTFADASTELTTMVIAVPT</sequence>
<accession>A0AAV9JKI8</accession>
<organism evidence="2 3">
    <name type="scientific">Oleoguttula mirabilis</name>
    <dbReference type="NCBI Taxonomy" id="1507867"/>
    <lineage>
        <taxon>Eukaryota</taxon>
        <taxon>Fungi</taxon>
        <taxon>Dikarya</taxon>
        <taxon>Ascomycota</taxon>
        <taxon>Pezizomycotina</taxon>
        <taxon>Dothideomycetes</taxon>
        <taxon>Dothideomycetidae</taxon>
        <taxon>Mycosphaerellales</taxon>
        <taxon>Teratosphaeriaceae</taxon>
        <taxon>Oleoguttula</taxon>
    </lineage>
</organism>
<dbReference type="AlphaFoldDB" id="A0AAV9JKI8"/>
<gene>
    <name evidence="2" type="ORF">LTR36_003597</name>
</gene>
<keyword evidence="3" id="KW-1185">Reference proteome</keyword>
<evidence type="ECO:0000313" key="2">
    <source>
        <dbReference type="EMBL" id="KAK4545046.1"/>
    </source>
</evidence>
<comment type="caution">
    <text evidence="2">The sequence shown here is derived from an EMBL/GenBank/DDBJ whole genome shotgun (WGS) entry which is preliminary data.</text>
</comment>
<protein>
    <submittedName>
        <fullName evidence="2">Uncharacterized protein</fullName>
    </submittedName>
</protein>
<name>A0AAV9JKI8_9PEZI</name>
<feature type="signal peptide" evidence="1">
    <location>
        <begin position="1"/>
        <end position="19"/>
    </location>
</feature>
<proteinExistence type="predicted"/>
<evidence type="ECO:0000313" key="3">
    <source>
        <dbReference type="Proteomes" id="UP001324427"/>
    </source>
</evidence>
<reference evidence="2 3" key="1">
    <citation type="submission" date="2021-11" db="EMBL/GenBank/DDBJ databases">
        <title>Black yeast isolated from Biological Soil Crust.</title>
        <authorList>
            <person name="Kurbessoian T."/>
        </authorList>
    </citation>
    <scope>NUCLEOTIDE SEQUENCE [LARGE SCALE GENOMIC DNA]</scope>
    <source>
        <strain evidence="2 3">CCFEE 5522</strain>
    </source>
</reference>
<dbReference type="Proteomes" id="UP001324427">
    <property type="component" value="Unassembled WGS sequence"/>
</dbReference>
<keyword evidence="1" id="KW-0732">Signal</keyword>
<dbReference type="EMBL" id="JAVFHQ010000021">
    <property type="protein sequence ID" value="KAK4545046.1"/>
    <property type="molecule type" value="Genomic_DNA"/>
</dbReference>